<dbReference type="KEGG" id="bvz:BRAD3257_0843"/>
<gene>
    <name evidence="2" type="ORF">BRAD3257_0843</name>
</gene>
<dbReference type="EMBL" id="LS398110">
    <property type="protein sequence ID" value="SPP91997.1"/>
    <property type="molecule type" value="Genomic_DNA"/>
</dbReference>
<dbReference type="InterPro" id="IPR003615">
    <property type="entry name" value="HNH_nuc"/>
</dbReference>
<accession>A0A2U3PS71</accession>
<name>A0A2U3PS71_9BRAD</name>
<dbReference type="AlphaFoldDB" id="A0A2U3PS71"/>
<reference evidence="2 3" key="1">
    <citation type="submission" date="2018-03" db="EMBL/GenBank/DDBJ databases">
        <authorList>
            <person name="Gully D."/>
        </authorList>
    </citation>
    <scope>NUCLEOTIDE SEQUENCE [LARGE SCALE GENOMIC DNA]</scope>
    <source>
        <strain evidence="2">ORS3257</strain>
    </source>
</reference>
<organism evidence="2 3">
    <name type="scientific">Bradyrhizobium vignae</name>
    <dbReference type="NCBI Taxonomy" id="1549949"/>
    <lineage>
        <taxon>Bacteria</taxon>
        <taxon>Pseudomonadati</taxon>
        <taxon>Pseudomonadota</taxon>
        <taxon>Alphaproteobacteria</taxon>
        <taxon>Hyphomicrobiales</taxon>
        <taxon>Nitrobacteraceae</taxon>
        <taxon>Bradyrhizobium</taxon>
    </lineage>
</organism>
<dbReference type="RefSeq" id="WP_122400740.1">
    <property type="nucleotide sequence ID" value="NZ_LS398110.1"/>
</dbReference>
<sequence>MPVYPPGSFTKNFGWNKFPPGLRRLHDVIRAGFSGVARTVSRDTFRRNCGVNDAARQLIPLNFFLHNTIVDNANYVTADELVRHAINNPHSQRFDQLALFAMHLAKMGSRIGVAGTAHGAGFTNEFVRTRLWNNGGWARRRLTEQEIERAFENTVSAEGDDTAHKCMTNYNYMMEVTGLREQRTDFLNTRIDEWIGPGLFLAFDRYSMDRNSTTPLTEAELLAIVQGDELFKLMGTTKEYVDAVAPAFAQEYLALGGMDRVSGPARLAPSGVATISSPTAPAGTSATVPVPTWSDEDAEDVATVMRRLQETQAQIRNAKHVRELKALYNHSCAFCGKQTVIGVNPAKYYSEAAHIKPVGQPHNGPDSKNNMIILCPEHHLQFDRGVLRIKKNRGALTVVSKISGDPVHGQPLRVQAPHTISDEHASWHHDFWT</sequence>
<dbReference type="SMART" id="SM00507">
    <property type="entry name" value="HNHc"/>
    <property type="match status" value="1"/>
</dbReference>
<evidence type="ECO:0000313" key="2">
    <source>
        <dbReference type="EMBL" id="SPP91997.1"/>
    </source>
</evidence>
<dbReference type="Proteomes" id="UP000246085">
    <property type="component" value="Chromosome BRAD3257"/>
</dbReference>
<dbReference type="Pfam" id="PF13391">
    <property type="entry name" value="HNH_2"/>
    <property type="match status" value="1"/>
</dbReference>
<feature type="domain" description="HNH nuclease" evidence="1">
    <location>
        <begin position="320"/>
        <end position="380"/>
    </location>
</feature>
<proteinExistence type="predicted"/>
<evidence type="ECO:0000259" key="1">
    <source>
        <dbReference type="SMART" id="SM00507"/>
    </source>
</evidence>
<dbReference type="Gene3D" id="1.10.30.50">
    <property type="match status" value="1"/>
</dbReference>
<protein>
    <recommendedName>
        <fullName evidence="1">HNH nuclease domain-containing protein</fullName>
    </recommendedName>
</protein>
<evidence type="ECO:0000313" key="3">
    <source>
        <dbReference type="Proteomes" id="UP000246085"/>
    </source>
</evidence>
<dbReference type="CDD" id="cd00085">
    <property type="entry name" value="HNHc"/>
    <property type="match status" value="1"/>
</dbReference>